<dbReference type="OrthoDB" id="1104827at2759"/>
<organism evidence="2 3">
    <name type="scientific">Araneus ventricosus</name>
    <name type="common">Orbweaver spider</name>
    <name type="synonym">Epeira ventricosa</name>
    <dbReference type="NCBI Taxonomy" id="182803"/>
    <lineage>
        <taxon>Eukaryota</taxon>
        <taxon>Metazoa</taxon>
        <taxon>Ecdysozoa</taxon>
        <taxon>Arthropoda</taxon>
        <taxon>Chelicerata</taxon>
        <taxon>Arachnida</taxon>
        <taxon>Araneae</taxon>
        <taxon>Araneomorphae</taxon>
        <taxon>Entelegynae</taxon>
        <taxon>Araneoidea</taxon>
        <taxon>Araneidae</taxon>
        <taxon>Araneus</taxon>
    </lineage>
</organism>
<protein>
    <submittedName>
        <fullName evidence="2">Uncharacterized protein</fullName>
    </submittedName>
</protein>
<comment type="caution">
    <text evidence="2">The sequence shown here is derived from an EMBL/GenBank/DDBJ whole genome shotgun (WGS) entry which is preliminary data.</text>
</comment>
<accession>A0A4Y2K6E4</accession>
<feature type="compositionally biased region" description="Basic residues" evidence="1">
    <location>
        <begin position="26"/>
        <end position="36"/>
    </location>
</feature>
<reference evidence="2 3" key="1">
    <citation type="journal article" date="2019" name="Sci. Rep.">
        <title>Orb-weaving spider Araneus ventricosus genome elucidates the spidroin gene catalogue.</title>
        <authorList>
            <person name="Kono N."/>
            <person name="Nakamura H."/>
            <person name="Ohtoshi R."/>
            <person name="Moran D.A.P."/>
            <person name="Shinohara A."/>
            <person name="Yoshida Y."/>
            <person name="Fujiwara M."/>
            <person name="Mori M."/>
            <person name="Tomita M."/>
            <person name="Arakawa K."/>
        </authorList>
    </citation>
    <scope>NUCLEOTIDE SEQUENCE [LARGE SCALE GENOMIC DNA]</scope>
</reference>
<evidence type="ECO:0000313" key="3">
    <source>
        <dbReference type="Proteomes" id="UP000499080"/>
    </source>
</evidence>
<dbReference type="EMBL" id="BGPR01004182">
    <property type="protein sequence ID" value="GBM96842.1"/>
    <property type="molecule type" value="Genomic_DNA"/>
</dbReference>
<dbReference type="Proteomes" id="UP000499080">
    <property type="component" value="Unassembled WGS sequence"/>
</dbReference>
<gene>
    <name evidence="2" type="ORF">AVEN_94035_1</name>
</gene>
<keyword evidence="3" id="KW-1185">Reference proteome</keyword>
<sequence length="72" mass="8316">MSAKDKRSGNLLEKIGGLGKKESKKKDKAKWAHLQRPHSDDFTDQVQNDVENLDYLTDEQINVQQNFGLPYR</sequence>
<dbReference type="AlphaFoldDB" id="A0A4Y2K6E4"/>
<evidence type="ECO:0000256" key="1">
    <source>
        <dbReference type="SAM" id="MobiDB-lite"/>
    </source>
</evidence>
<proteinExistence type="predicted"/>
<feature type="region of interest" description="Disordered" evidence="1">
    <location>
        <begin position="1"/>
        <end position="42"/>
    </location>
</feature>
<name>A0A4Y2K6E4_ARAVE</name>
<evidence type="ECO:0000313" key="2">
    <source>
        <dbReference type="EMBL" id="GBM96842.1"/>
    </source>
</evidence>